<evidence type="ECO:0000313" key="3">
    <source>
        <dbReference type="EMBL" id="ESK86000.1"/>
    </source>
</evidence>
<feature type="region of interest" description="Disordered" evidence="1">
    <location>
        <begin position="229"/>
        <end position="251"/>
    </location>
</feature>
<feature type="transmembrane region" description="Helical" evidence="2">
    <location>
        <begin position="125"/>
        <end position="148"/>
    </location>
</feature>
<dbReference type="KEGG" id="mrr:Moror_9439"/>
<keyword evidence="2" id="KW-0812">Transmembrane</keyword>
<gene>
    <name evidence="3" type="ORF">Moror_9439</name>
</gene>
<protein>
    <submittedName>
        <fullName evidence="3">Uncharacterized protein</fullName>
    </submittedName>
</protein>
<accession>V2X0L7</accession>
<dbReference type="AlphaFoldDB" id="V2X0L7"/>
<feature type="region of interest" description="Disordered" evidence="1">
    <location>
        <begin position="1"/>
        <end position="50"/>
    </location>
</feature>
<dbReference type="HOGENOM" id="CLU_877407_0_0_1"/>
<dbReference type="Proteomes" id="UP000017559">
    <property type="component" value="Unassembled WGS sequence"/>
</dbReference>
<sequence>MEDRLNPRTIPHSYPRSTRIAMSDDQNSQSDWRPPWFSGSGGPPWGTGTPPWGTRPPPWLNGQATVTQVVTQTQSAGIVTPSTTVSDEGSTQITAITSGSEAVITVTPNSAANDGSSDTTNHVPIIVGSVIGAIGFLSLLLAGTFLYLRHRKEKAKRTQRTQDPLVADENQTNATVASQAPPTRNISMFRRTRTQEVTPFDIFQPASVHIQKLPLAAAAEKGSYVDSETATSSVTVSSRERNDWRPGLPQRNTDARTPFFNDEWIFLLLRDEGRLADRNECIFEDNCQHVQGINVQFLSHSCPWMKLLRVPTPVSAG</sequence>
<keyword evidence="2" id="KW-1133">Transmembrane helix</keyword>
<comment type="caution">
    <text evidence="3">The sequence shown here is derived from an EMBL/GenBank/DDBJ whole genome shotgun (WGS) entry which is preliminary data.</text>
</comment>
<evidence type="ECO:0000313" key="4">
    <source>
        <dbReference type="Proteomes" id="UP000017559"/>
    </source>
</evidence>
<organism evidence="3 4">
    <name type="scientific">Moniliophthora roreri (strain MCA 2997)</name>
    <name type="common">Cocoa frosty pod rot fungus</name>
    <name type="synonym">Crinipellis roreri</name>
    <dbReference type="NCBI Taxonomy" id="1381753"/>
    <lineage>
        <taxon>Eukaryota</taxon>
        <taxon>Fungi</taxon>
        <taxon>Dikarya</taxon>
        <taxon>Basidiomycota</taxon>
        <taxon>Agaricomycotina</taxon>
        <taxon>Agaricomycetes</taxon>
        <taxon>Agaricomycetidae</taxon>
        <taxon>Agaricales</taxon>
        <taxon>Marasmiineae</taxon>
        <taxon>Marasmiaceae</taxon>
        <taxon>Moniliophthora</taxon>
    </lineage>
</organism>
<dbReference type="EMBL" id="AWSO01000993">
    <property type="protein sequence ID" value="ESK86000.1"/>
    <property type="molecule type" value="Genomic_DNA"/>
</dbReference>
<evidence type="ECO:0000256" key="2">
    <source>
        <dbReference type="SAM" id="Phobius"/>
    </source>
</evidence>
<dbReference type="CDD" id="cd12087">
    <property type="entry name" value="TM_EGFR-like"/>
    <property type="match status" value="1"/>
</dbReference>
<proteinExistence type="predicted"/>
<keyword evidence="4" id="KW-1185">Reference proteome</keyword>
<reference evidence="3 4" key="1">
    <citation type="journal article" date="2014" name="BMC Genomics">
        <title>Genome and secretome analysis of the hemibiotrophic fungal pathogen, Moniliophthora roreri, which causes frosty pod rot disease of cacao: mechanisms of the biotrophic and necrotrophic phases.</title>
        <authorList>
            <person name="Meinhardt L.W."/>
            <person name="Costa G.G.L."/>
            <person name="Thomazella D.P.T."/>
            <person name="Teixeira P.J.P.L."/>
            <person name="Carazzolle M.F."/>
            <person name="Schuster S.C."/>
            <person name="Carlson J.E."/>
            <person name="Guiltinan M.J."/>
            <person name="Mieczkowski P."/>
            <person name="Farmer A."/>
            <person name="Ramaraj T."/>
            <person name="Crozier J."/>
            <person name="Davis R.E."/>
            <person name="Shao J."/>
            <person name="Melnick R.L."/>
            <person name="Pereira G.A.G."/>
            <person name="Bailey B.A."/>
        </authorList>
    </citation>
    <scope>NUCLEOTIDE SEQUENCE [LARGE SCALE GENOMIC DNA]</scope>
    <source>
        <strain evidence="3 4">MCA 2997</strain>
    </source>
</reference>
<evidence type="ECO:0000256" key="1">
    <source>
        <dbReference type="SAM" id="MobiDB-lite"/>
    </source>
</evidence>
<name>V2X0L7_MONRO</name>
<keyword evidence="2" id="KW-0472">Membrane</keyword>